<organism evidence="2 3">
    <name type="scientific">Cytobacillus purgationiresistens</name>
    <dbReference type="NCBI Taxonomy" id="863449"/>
    <lineage>
        <taxon>Bacteria</taxon>
        <taxon>Bacillati</taxon>
        <taxon>Bacillota</taxon>
        <taxon>Bacilli</taxon>
        <taxon>Bacillales</taxon>
        <taxon>Bacillaceae</taxon>
        <taxon>Cytobacillus</taxon>
    </lineage>
</organism>
<accession>A0ABU0AJQ4</accession>
<gene>
    <name evidence="2" type="ORF">J2S17_002822</name>
</gene>
<dbReference type="PANTHER" id="PTHR36836:SF1">
    <property type="entry name" value="COLANIC ACID BIOSYNTHESIS PROTEIN WCAK"/>
    <property type="match status" value="1"/>
</dbReference>
<dbReference type="Proteomes" id="UP001238088">
    <property type="component" value="Unassembled WGS sequence"/>
</dbReference>
<dbReference type="Pfam" id="PF04230">
    <property type="entry name" value="PS_pyruv_trans"/>
    <property type="match status" value="1"/>
</dbReference>
<reference evidence="2 3" key="1">
    <citation type="submission" date="2023-07" db="EMBL/GenBank/DDBJ databases">
        <title>Genomic Encyclopedia of Type Strains, Phase IV (KMG-IV): sequencing the most valuable type-strain genomes for metagenomic binning, comparative biology and taxonomic classification.</title>
        <authorList>
            <person name="Goeker M."/>
        </authorList>
    </citation>
    <scope>NUCLEOTIDE SEQUENCE [LARGE SCALE GENOMIC DNA]</scope>
    <source>
        <strain evidence="2 3">DSM 23494</strain>
    </source>
</reference>
<evidence type="ECO:0000313" key="3">
    <source>
        <dbReference type="Proteomes" id="UP001238088"/>
    </source>
</evidence>
<evidence type="ECO:0000259" key="1">
    <source>
        <dbReference type="Pfam" id="PF04230"/>
    </source>
</evidence>
<dbReference type="InterPro" id="IPR007345">
    <property type="entry name" value="Polysacch_pyruvyl_Trfase"/>
</dbReference>
<dbReference type="EMBL" id="JAUSUB010000011">
    <property type="protein sequence ID" value="MDQ0270936.1"/>
    <property type="molecule type" value="Genomic_DNA"/>
</dbReference>
<proteinExistence type="predicted"/>
<comment type="caution">
    <text evidence="2">The sequence shown here is derived from an EMBL/GenBank/DDBJ whole genome shotgun (WGS) entry which is preliminary data.</text>
</comment>
<keyword evidence="3" id="KW-1185">Reference proteome</keyword>
<name>A0ABU0AJQ4_9BACI</name>
<dbReference type="RefSeq" id="WP_307475754.1">
    <property type="nucleotide sequence ID" value="NZ_JAUSUB010000011.1"/>
</dbReference>
<sequence length="330" mass="38262">MENMLLMDTSVGSLNKGDDIIMKCVRNQLKEITKDSYLLTLPTHVSPFHWYQTARKSNRVKIYSNAKYKFVGGSNLLTMDMLTHFPQWNINIFNYGPIKGSILVGVGAGKGDVIKGYTKYLYKRVLSHDYYHSVRDERTKKILEGIGFKAINTGCATMWSLTTEFCLQIPVDKAEAVVFTLTHHSKDQEKDQLLIDTLNSSYKKVYFWIQDADDLNYLRTFDHIKKIEIIPPTLEDYESVLKTDVDYIGTRLHGGIYAMRQKKRSIIIGIDERAFGMNETYNLNMIERNELSKLEEMIHSKIVTNVQVDFHAVKQWLNQFKRQNDGVYNE</sequence>
<feature type="domain" description="Polysaccharide pyruvyl transferase" evidence="1">
    <location>
        <begin position="15"/>
        <end position="271"/>
    </location>
</feature>
<dbReference type="PANTHER" id="PTHR36836">
    <property type="entry name" value="COLANIC ACID BIOSYNTHESIS PROTEIN WCAK"/>
    <property type="match status" value="1"/>
</dbReference>
<evidence type="ECO:0000313" key="2">
    <source>
        <dbReference type="EMBL" id="MDQ0270936.1"/>
    </source>
</evidence>
<protein>
    <submittedName>
        <fullName evidence="2">Polysaccharide pyruvyl transferase WcaK-like protein</fullName>
    </submittedName>
</protein>